<dbReference type="Gene3D" id="3.40.960.10">
    <property type="entry name" value="VSR Endonuclease"/>
    <property type="match status" value="1"/>
</dbReference>
<proteinExistence type="predicted"/>
<dbReference type="InterPro" id="IPR007569">
    <property type="entry name" value="DUF559"/>
</dbReference>
<dbReference type="Proteomes" id="UP000251241">
    <property type="component" value="Unassembled WGS sequence"/>
</dbReference>
<feature type="domain" description="DUF559" evidence="1">
    <location>
        <begin position="101"/>
        <end position="147"/>
    </location>
</feature>
<dbReference type="InterPro" id="IPR011335">
    <property type="entry name" value="Restrct_endonuc-II-like"/>
</dbReference>
<gene>
    <name evidence="2" type="ORF">NCTC11343_04227</name>
</gene>
<evidence type="ECO:0000259" key="1">
    <source>
        <dbReference type="Pfam" id="PF04480"/>
    </source>
</evidence>
<dbReference type="SUPFAM" id="SSF52980">
    <property type="entry name" value="Restriction endonuclease-like"/>
    <property type="match status" value="1"/>
</dbReference>
<dbReference type="Pfam" id="PF04480">
    <property type="entry name" value="DUF559"/>
    <property type="match status" value="1"/>
</dbReference>
<name>A0A2X2JJ61_SPHMU</name>
<evidence type="ECO:0000313" key="2">
    <source>
        <dbReference type="EMBL" id="SPZ92176.1"/>
    </source>
</evidence>
<accession>A0A2X2JJ61</accession>
<evidence type="ECO:0000313" key="3">
    <source>
        <dbReference type="Proteomes" id="UP000251241"/>
    </source>
</evidence>
<protein>
    <submittedName>
        <fullName evidence="2">Protein of uncharacterized function (DUF559)</fullName>
    </submittedName>
</protein>
<reference evidence="2 3" key="1">
    <citation type="submission" date="2018-06" db="EMBL/GenBank/DDBJ databases">
        <authorList>
            <consortium name="Pathogen Informatics"/>
            <person name="Doyle S."/>
        </authorList>
    </citation>
    <scope>NUCLEOTIDE SEQUENCE [LARGE SCALE GENOMIC DNA]</scope>
    <source>
        <strain evidence="2 3">NCTC11343</strain>
    </source>
</reference>
<dbReference type="AlphaFoldDB" id="A0A2X2JJ61"/>
<sequence>MDLKPYIHKLRNQIEYSLRSDEFGLKDIMIKNIDDYLSSEVTSDLEKAFFLVLNQFPEDNSDYIIIPNEMILLEDVYDMGTPGIEYEIDFAIYGGSVKDPVKVAVEIDGQRSHGQKHVRKDRRKDVNLQAAGWLVMRFTSKEVHEEIIKFSEHDNHVSDFLISIENVIRQKLDLVTGNNYARPEVRSLLTGYRWGYIQCTNCGHRQIAVLNRKKHTCKHCKEKFVRQVESHERIAYEHNGLYYFL</sequence>
<organism evidence="2 3">
    <name type="scientific">Sphingobacterium multivorum</name>
    <dbReference type="NCBI Taxonomy" id="28454"/>
    <lineage>
        <taxon>Bacteria</taxon>
        <taxon>Pseudomonadati</taxon>
        <taxon>Bacteroidota</taxon>
        <taxon>Sphingobacteriia</taxon>
        <taxon>Sphingobacteriales</taxon>
        <taxon>Sphingobacteriaceae</taxon>
        <taxon>Sphingobacterium</taxon>
    </lineage>
</organism>
<dbReference type="EMBL" id="UAUU01000011">
    <property type="protein sequence ID" value="SPZ92176.1"/>
    <property type="molecule type" value="Genomic_DNA"/>
</dbReference>